<reference evidence="3" key="1">
    <citation type="submission" date="2019-02" db="EMBL/GenBank/DDBJ databases">
        <authorList>
            <person name="Gruber-Vodicka R. H."/>
            <person name="Seah K. B. B."/>
        </authorList>
    </citation>
    <scope>NUCLEOTIDE SEQUENCE</scope>
    <source>
        <strain evidence="2">BECK_BZ163</strain>
        <strain evidence="4">BECK_BZ164</strain>
        <strain evidence="3">BECK_BZ165</strain>
    </source>
</reference>
<sequence>MQVEAIHGHDRPEFTTPSRLGRDRIRTIIDMPDETLEGVQSTHVLSGEVHRMAEEMRRKTEEMLNAPFPPHEALPKLTEKQRERMEAFALREDR</sequence>
<evidence type="ECO:0000313" key="2">
    <source>
        <dbReference type="EMBL" id="VFJ56624.1"/>
    </source>
</evidence>
<proteinExistence type="predicted"/>
<evidence type="ECO:0000256" key="1">
    <source>
        <dbReference type="SAM" id="MobiDB-lite"/>
    </source>
</evidence>
<dbReference type="EMBL" id="CAADFL010000171">
    <property type="protein sequence ID" value="VFK11190.1"/>
    <property type="molecule type" value="Genomic_DNA"/>
</dbReference>
<name>A0A450SRP5_9GAMM</name>
<evidence type="ECO:0000313" key="3">
    <source>
        <dbReference type="EMBL" id="VFJ56640.1"/>
    </source>
</evidence>
<dbReference type="EMBL" id="CAADFA010000181">
    <property type="protein sequence ID" value="VFJ56640.1"/>
    <property type="molecule type" value="Genomic_DNA"/>
</dbReference>
<evidence type="ECO:0000313" key="4">
    <source>
        <dbReference type="EMBL" id="VFK11190.1"/>
    </source>
</evidence>
<dbReference type="AlphaFoldDB" id="A0A450SRP5"/>
<feature type="region of interest" description="Disordered" evidence="1">
    <location>
        <begin position="1"/>
        <end position="20"/>
    </location>
</feature>
<accession>A0A450SRP5</accession>
<dbReference type="EMBL" id="CAADEZ010000172">
    <property type="protein sequence ID" value="VFJ56624.1"/>
    <property type="molecule type" value="Genomic_DNA"/>
</dbReference>
<gene>
    <name evidence="2" type="ORF">BECKFM1743A_GA0114220_101724</name>
    <name evidence="4" type="ORF">BECKFM1743B_GA0114221_101714</name>
    <name evidence="3" type="ORF">BECKFM1743C_GA0114222_101814</name>
</gene>
<organism evidence="3">
    <name type="scientific">Candidatus Kentrum sp. FM</name>
    <dbReference type="NCBI Taxonomy" id="2126340"/>
    <lineage>
        <taxon>Bacteria</taxon>
        <taxon>Pseudomonadati</taxon>
        <taxon>Pseudomonadota</taxon>
        <taxon>Gammaproteobacteria</taxon>
        <taxon>Candidatus Kentrum</taxon>
    </lineage>
</organism>
<feature type="compositionally biased region" description="Basic and acidic residues" evidence="1">
    <location>
        <begin position="1"/>
        <end position="13"/>
    </location>
</feature>
<protein>
    <submittedName>
        <fullName evidence="3">Uncharacterized protein</fullName>
    </submittedName>
</protein>